<name>A0A7G8Q0K9_9GAMM</name>
<keyword evidence="3 6" id="KW-0378">Hydrolase</keyword>
<evidence type="ECO:0000313" key="9">
    <source>
        <dbReference type="Proteomes" id="UP000515873"/>
    </source>
</evidence>
<dbReference type="SUPFAM" id="SSF103515">
    <property type="entry name" value="Autotransporter"/>
    <property type="match status" value="1"/>
</dbReference>
<dbReference type="PROSITE" id="PS51892">
    <property type="entry name" value="SUBTILASE"/>
    <property type="match status" value="1"/>
</dbReference>
<dbReference type="InterPro" id="IPR036852">
    <property type="entry name" value="Peptidase_S8/S53_dom_sf"/>
</dbReference>
<proteinExistence type="inferred from homology"/>
<dbReference type="Proteomes" id="UP000515873">
    <property type="component" value="Chromosome"/>
</dbReference>
<evidence type="ECO:0000259" key="7">
    <source>
        <dbReference type="PROSITE" id="PS51208"/>
    </source>
</evidence>
<evidence type="ECO:0000256" key="5">
    <source>
        <dbReference type="PIRSR" id="PIRSR615500-1"/>
    </source>
</evidence>
<feature type="active site" description="Charge relay system" evidence="5 6">
    <location>
        <position position="430"/>
    </location>
</feature>
<accession>A0A7G8Q0K9</accession>
<feature type="domain" description="Autotransporter" evidence="7">
    <location>
        <begin position="830"/>
        <end position="1108"/>
    </location>
</feature>
<dbReference type="PROSITE" id="PS51208">
    <property type="entry name" value="AUTOTRANSPORTER"/>
    <property type="match status" value="1"/>
</dbReference>
<comment type="similarity">
    <text evidence="6">Belongs to the peptidase S8 family.</text>
</comment>
<dbReference type="InterPro" id="IPR000209">
    <property type="entry name" value="Peptidase_S8/S53_dom"/>
</dbReference>
<sequence>MTHHRQAPLWHLHVDRPLQAEPYLMTKNKSSRGVHACTRDRLLRSLLSVAIVSSLAVARGVIAAPSGFTSPDLSLSASTGAPTSIMGQVGDPASWRSPEFLADWGLSAIGADHAYARGLTGAGVVVGVFDSGTFAGHPEFAGDGKVSVLTLGNPSCATYPRVVLGGCFYSIGDQLLTKVTVEAGGDASTSTLTYDTHGTHVAGTVAANRNGQGMQGVAFASRLVIGTALADKYEELSVDAEGEAVVKLKGASPEPDRQDIIDYYNQLSQQHVRVTNHSFGVPTKKTDTLDDMRKIYLANQAFLDAYADGSIKHGILTIFAAGNDSGAIADIYAGLPAFRPDAEPYWLSVVNVRQDGSGSYSIDPSSSICAYTQRWCVSAPGAEIYSTVDTNAKESPAPEVEGSGTAADPYSYTLPDHTGVAGYANETGTSMAAPHVTGALALLFERYPYLTAPQVRDVLLTTATPLGPADIYGWGLINLAKAIDGPGQFLDDTVVTMNQPAGGAKVWQGDAWDDWSNDIAGPGRLTKAGIGWLRLSGDNTFGGATVADGILELNGANQLAGALDVDGGELLLNGSLHDMQWQINDGLGVVSATGALDNTTVNVQGGAMSFNGTQLGGSTLVGAGGFLNGTGYLSDTRVEGTFAPGNPGGTLTVNGDYAQTGSATFIALLAPGGISNRLSVTGTAALDGGLQVAYAQGRYLLGDRFNIIEAKSGVQGQFASVEGGELSTFLKFVADYRASGVDIAVARAAGLITAAATPNQRAVAASADALPFWQGLPRPLTQLLPEQVPEALDALSGDLYASLPMVLIENSRWVRDAALNRAKDALVPLDAHATTGFWVQASSGNSLLRGNANAALAQTSGDGWLVGFDHAFEQDWLLGIVGGVGHARTNQGNERDAKATMRNRSLSAYMGKGWGSWSLRAGLGYAHNRIESERGVSSPGFSDRLSARYHASTRQGFVEGAYAFRGNQWSLEPYLQYARVGVSTDGIQESGGPAALHGNVGAAWSNFATLGMRYDLGTMPAQRDWMHLRAGLGYRYASGDLSKRAYMAWNGGDIFGVSGAPIARNAMVAELGVMFQLTPHQQLELGGSGQYGGSAQDYGANARWTLQF</sequence>
<dbReference type="SMART" id="SM00869">
    <property type="entry name" value="Autotransporter"/>
    <property type="match status" value="1"/>
</dbReference>
<keyword evidence="9" id="KW-1185">Reference proteome</keyword>
<dbReference type="KEGG" id="dtl:H8F01_14495"/>
<keyword evidence="1 6" id="KW-0645">Protease</keyword>
<dbReference type="Pfam" id="PF00082">
    <property type="entry name" value="Peptidase_S8"/>
    <property type="match status" value="1"/>
</dbReference>
<gene>
    <name evidence="8" type="ORF">H8F01_14495</name>
</gene>
<evidence type="ECO:0000256" key="6">
    <source>
        <dbReference type="PROSITE-ProRule" id="PRU01240"/>
    </source>
</evidence>
<dbReference type="GO" id="GO:0016485">
    <property type="term" value="P:protein processing"/>
    <property type="evidence" value="ECO:0007669"/>
    <property type="project" value="TreeGrafter"/>
</dbReference>
<dbReference type="AlphaFoldDB" id="A0A7G8Q0K9"/>
<dbReference type="InterPro" id="IPR005546">
    <property type="entry name" value="Autotransporte_beta"/>
</dbReference>
<evidence type="ECO:0000256" key="3">
    <source>
        <dbReference type="ARBA" id="ARBA00022801"/>
    </source>
</evidence>
<dbReference type="InterPro" id="IPR013425">
    <property type="entry name" value="Autotrns_rpt"/>
</dbReference>
<reference evidence="8 9" key="1">
    <citation type="submission" date="2020-08" db="EMBL/GenBank/DDBJ databases">
        <title>Dyella sp. G9 isolated from forest soil.</title>
        <authorList>
            <person name="Fu J."/>
            <person name="Qiu L."/>
        </authorList>
    </citation>
    <scope>NUCLEOTIDE SEQUENCE [LARGE SCALE GENOMIC DNA]</scope>
    <source>
        <strain evidence="8 9">G9</strain>
    </source>
</reference>
<dbReference type="RefSeq" id="WP_187055797.1">
    <property type="nucleotide sequence ID" value="NZ_CP060412.1"/>
</dbReference>
<dbReference type="Gene3D" id="3.40.50.200">
    <property type="entry name" value="Peptidase S8/S53 domain"/>
    <property type="match status" value="1"/>
</dbReference>
<keyword evidence="4 6" id="KW-0720">Serine protease</keyword>
<evidence type="ECO:0000256" key="1">
    <source>
        <dbReference type="ARBA" id="ARBA00022670"/>
    </source>
</evidence>
<dbReference type="PANTHER" id="PTHR42884:SF14">
    <property type="entry name" value="NEUROENDOCRINE CONVERTASE 1"/>
    <property type="match status" value="1"/>
</dbReference>
<dbReference type="CDD" id="cd04848">
    <property type="entry name" value="Peptidases_S8_Autotransporter_serine_protease_like"/>
    <property type="match status" value="1"/>
</dbReference>
<dbReference type="GO" id="GO:0004252">
    <property type="term" value="F:serine-type endopeptidase activity"/>
    <property type="evidence" value="ECO:0007669"/>
    <property type="project" value="UniProtKB-UniRule"/>
</dbReference>
<dbReference type="InterPro" id="IPR036709">
    <property type="entry name" value="Autotransporte_beta_dom_sf"/>
</dbReference>
<dbReference type="PRINTS" id="PR00723">
    <property type="entry name" value="SUBTILISIN"/>
</dbReference>
<dbReference type="InterPro" id="IPR034061">
    <property type="entry name" value="Peptidases_S8_Autotransporter"/>
</dbReference>
<evidence type="ECO:0000256" key="2">
    <source>
        <dbReference type="ARBA" id="ARBA00022729"/>
    </source>
</evidence>
<dbReference type="NCBIfam" id="TIGR01414">
    <property type="entry name" value="autotrans_barl"/>
    <property type="match status" value="1"/>
</dbReference>
<evidence type="ECO:0000256" key="4">
    <source>
        <dbReference type="ARBA" id="ARBA00022825"/>
    </source>
</evidence>
<dbReference type="InterPro" id="IPR022398">
    <property type="entry name" value="Peptidase_S8_His-AS"/>
</dbReference>
<feature type="active site" description="Charge relay system" evidence="5 6">
    <location>
        <position position="197"/>
    </location>
</feature>
<dbReference type="InterPro" id="IPR006315">
    <property type="entry name" value="OM_autotransptr_brl_dom"/>
</dbReference>
<dbReference type="InterPro" id="IPR023828">
    <property type="entry name" value="Peptidase_S8_Ser-AS"/>
</dbReference>
<dbReference type="Gene3D" id="2.40.128.130">
    <property type="entry name" value="Autotransporter beta-domain"/>
    <property type="match status" value="1"/>
</dbReference>
<dbReference type="Pfam" id="PF03797">
    <property type="entry name" value="Autotransporter"/>
    <property type="match status" value="1"/>
</dbReference>
<evidence type="ECO:0000313" key="8">
    <source>
        <dbReference type="EMBL" id="QNK00317.1"/>
    </source>
</evidence>
<dbReference type="PROSITE" id="PS00137">
    <property type="entry name" value="SUBTILASE_HIS"/>
    <property type="match status" value="1"/>
</dbReference>
<dbReference type="EMBL" id="CP060412">
    <property type="protein sequence ID" value="QNK00317.1"/>
    <property type="molecule type" value="Genomic_DNA"/>
</dbReference>
<organism evidence="8 9">
    <name type="scientific">Dyella telluris</name>
    <dbReference type="NCBI Taxonomy" id="2763498"/>
    <lineage>
        <taxon>Bacteria</taxon>
        <taxon>Pseudomonadati</taxon>
        <taxon>Pseudomonadota</taxon>
        <taxon>Gammaproteobacteria</taxon>
        <taxon>Lysobacterales</taxon>
        <taxon>Rhodanobacteraceae</taxon>
        <taxon>Dyella</taxon>
    </lineage>
</organism>
<dbReference type="PROSITE" id="PS00138">
    <property type="entry name" value="SUBTILASE_SER"/>
    <property type="match status" value="1"/>
</dbReference>
<keyword evidence="2" id="KW-0732">Signal</keyword>
<feature type="active site" description="Charge relay system" evidence="5 6">
    <location>
        <position position="130"/>
    </location>
</feature>
<dbReference type="GO" id="GO:0019867">
    <property type="term" value="C:outer membrane"/>
    <property type="evidence" value="ECO:0007669"/>
    <property type="project" value="InterPro"/>
</dbReference>
<dbReference type="Pfam" id="PF12951">
    <property type="entry name" value="PATR"/>
    <property type="match status" value="1"/>
</dbReference>
<dbReference type="SUPFAM" id="SSF52743">
    <property type="entry name" value="Subtilisin-like"/>
    <property type="match status" value="1"/>
</dbReference>
<dbReference type="InterPro" id="IPR015500">
    <property type="entry name" value="Peptidase_S8_subtilisin-rel"/>
</dbReference>
<protein>
    <submittedName>
        <fullName evidence="8">S8 family serine peptidase</fullName>
    </submittedName>
</protein>
<dbReference type="PANTHER" id="PTHR42884">
    <property type="entry name" value="PROPROTEIN CONVERTASE SUBTILISIN/KEXIN-RELATED"/>
    <property type="match status" value="1"/>
</dbReference>